<protein>
    <recommendedName>
        <fullName evidence="6">Retrotransposon protein, putative, Ty1-copia subclass</fullName>
    </recommendedName>
</protein>
<dbReference type="SUPFAM" id="SSF53098">
    <property type="entry name" value="Ribonuclease H-like"/>
    <property type="match status" value="1"/>
</dbReference>
<accession>A0A6L2P1Y3</accession>
<organism evidence="5">
    <name type="scientific">Tanacetum cinerariifolium</name>
    <name type="common">Dalmatian daisy</name>
    <name type="synonym">Chrysanthemum cinerariifolium</name>
    <dbReference type="NCBI Taxonomy" id="118510"/>
    <lineage>
        <taxon>Eukaryota</taxon>
        <taxon>Viridiplantae</taxon>
        <taxon>Streptophyta</taxon>
        <taxon>Embryophyta</taxon>
        <taxon>Tracheophyta</taxon>
        <taxon>Spermatophyta</taxon>
        <taxon>Magnoliopsida</taxon>
        <taxon>eudicotyledons</taxon>
        <taxon>Gunneridae</taxon>
        <taxon>Pentapetalae</taxon>
        <taxon>asterids</taxon>
        <taxon>campanulids</taxon>
        <taxon>Asterales</taxon>
        <taxon>Asteraceae</taxon>
        <taxon>Asteroideae</taxon>
        <taxon>Anthemideae</taxon>
        <taxon>Anthemidinae</taxon>
        <taxon>Tanacetum</taxon>
    </lineage>
</organism>
<keyword evidence="2" id="KW-0378">Hydrolase</keyword>
<gene>
    <name evidence="5" type="ORF">Tci_064499</name>
</gene>
<evidence type="ECO:0008006" key="6">
    <source>
        <dbReference type="Google" id="ProtNLM"/>
    </source>
</evidence>
<sequence>MAQPVQNLNHSAFSCSPYEMLQKLKFMFEKQAGVKRATETSWLCAPQDLGVGLIMNGLISDFSKFGFPKKAATPQVMVIQCGKIQKANKKLQNDKGKGKDKLVYIPKPKNAKPYAKEHPTKDDTCNTAKELALPVLQGLRGVRKLKQGALYLYVGNGIRAQVETIGSFNLVLPNGIVICLDNCHYAPTLTRGVVLVFCLVDNGFIQCFTDYGISVSKNDVLYFNAIPRDGIYEIDMLNLVPNVNSIYNVSNKIAKHNLDSTHLWHCCLAHISKKRIENLQRDGLLNSTDDESFDQCVFYLSGKMKRKPFPHRTERATDLLGLIHIDVCGPLRHVSRQGASYFITFIDDYIRYGYVYLLKHKHERLTPPYTPQHNVVSGRRNRTLLDMVQSTMNLTTPSLSFWDYALESAIRILNMVPTNKVDKTPYELWYGEVPNFSYLKETMGYYFYFPPENKIVFARYAEFLEKNIISQEVSGRAVELEEIQDEDTSPSENTSEIHVEVEEVEEHNLGDLSEPTNYKAAMLDPESDKWLDAINAEMQSMKDNKVWCVVDLPPNGKTVESKWFFKKKTDMDGIVHTYKDRLVAKGFTQTFEVDYKETFSPVDDTRAICILIAIAVFYDYEIWKMDVKTAFLNGYLVEDIYMVQPEGFVDPKHPKKVCKLQRFIYGLKQASRSWNKRFNEEIKKFVFAQNVDEPCVYQKDSGSNVTFLILYVDEIIIMGNNISSLQSVKTYLGKCFAIKYLGEATFILGIKIYRDRSKQLIGLSQSAYMDKILKRFRMDTSKRGYILMQERLDLNKTQGTLTPEEVKRMQNVPYALTIGSIMYAVRCTRPDVAFAQNITSRFQQNPVDWKSFKQSTTTMSATEAEYIAASEAAMEVVWIRKFISGLGIVPKINEPIKMFCDNSAVTIIANEPGVQKDAIHY</sequence>
<proteinExistence type="predicted"/>
<dbReference type="Pfam" id="PF13976">
    <property type="entry name" value="gag_pre-integrs"/>
    <property type="match status" value="1"/>
</dbReference>
<dbReference type="InterPro" id="IPR043502">
    <property type="entry name" value="DNA/RNA_pol_sf"/>
</dbReference>
<dbReference type="GO" id="GO:0046872">
    <property type="term" value="F:metal ion binding"/>
    <property type="evidence" value="ECO:0007669"/>
    <property type="project" value="UniProtKB-KW"/>
</dbReference>
<evidence type="ECO:0000259" key="4">
    <source>
        <dbReference type="Pfam" id="PF13976"/>
    </source>
</evidence>
<name>A0A6L2P1Y3_TANCI</name>
<comment type="caution">
    <text evidence="5">The sequence shown here is derived from an EMBL/GenBank/DDBJ whole genome shotgun (WGS) entry which is preliminary data.</text>
</comment>
<dbReference type="InterPro" id="IPR013103">
    <property type="entry name" value="RVT_2"/>
</dbReference>
<dbReference type="GO" id="GO:0016787">
    <property type="term" value="F:hydrolase activity"/>
    <property type="evidence" value="ECO:0007669"/>
    <property type="project" value="UniProtKB-KW"/>
</dbReference>
<dbReference type="SUPFAM" id="SSF56672">
    <property type="entry name" value="DNA/RNA polymerases"/>
    <property type="match status" value="1"/>
</dbReference>
<feature type="domain" description="Reverse transcriptase Ty1/copia-type" evidence="3">
    <location>
        <begin position="544"/>
        <end position="785"/>
    </location>
</feature>
<dbReference type="GO" id="GO:0003676">
    <property type="term" value="F:nucleic acid binding"/>
    <property type="evidence" value="ECO:0007669"/>
    <property type="project" value="InterPro"/>
</dbReference>
<dbReference type="InterPro" id="IPR012337">
    <property type="entry name" value="RNaseH-like_sf"/>
</dbReference>
<dbReference type="EMBL" id="BKCJ010010647">
    <property type="protein sequence ID" value="GEU92521.1"/>
    <property type="molecule type" value="Genomic_DNA"/>
</dbReference>
<feature type="domain" description="GAG-pre-integrase" evidence="4">
    <location>
        <begin position="244"/>
        <end position="304"/>
    </location>
</feature>
<dbReference type="Gene3D" id="3.30.420.10">
    <property type="entry name" value="Ribonuclease H-like superfamily/Ribonuclease H"/>
    <property type="match status" value="2"/>
</dbReference>
<evidence type="ECO:0000259" key="3">
    <source>
        <dbReference type="Pfam" id="PF07727"/>
    </source>
</evidence>
<evidence type="ECO:0000256" key="2">
    <source>
        <dbReference type="ARBA" id="ARBA00022801"/>
    </source>
</evidence>
<dbReference type="Pfam" id="PF07727">
    <property type="entry name" value="RVT_2"/>
    <property type="match status" value="1"/>
</dbReference>
<evidence type="ECO:0000256" key="1">
    <source>
        <dbReference type="ARBA" id="ARBA00022723"/>
    </source>
</evidence>
<keyword evidence="1" id="KW-0479">Metal-binding</keyword>
<reference evidence="5" key="1">
    <citation type="journal article" date="2019" name="Sci. Rep.">
        <title>Draft genome of Tanacetum cinerariifolium, the natural source of mosquito coil.</title>
        <authorList>
            <person name="Yamashiro T."/>
            <person name="Shiraishi A."/>
            <person name="Satake H."/>
            <person name="Nakayama K."/>
        </authorList>
    </citation>
    <scope>NUCLEOTIDE SEQUENCE</scope>
</reference>
<dbReference type="CDD" id="cd09272">
    <property type="entry name" value="RNase_HI_RT_Ty1"/>
    <property type="match status" value="1"/>
</dbReference>
<evidence type="ECO:0000313" key="5">
    <source>
        <dbReference type="EMBL" id="GEU92521.1"/>
    </source>
</evidence>
<dbReference type="PANTHER" id="PTHR42648:SF27">
    <property type="entry name" value="RNA-DIRECTED DNA POLYMERASE"/>
    <property type="match status" value="1"/>
</dbReference>
<dbReference type="InterPro" id="IPR036397">
    <property type="entry name" value="RNaseH_sf"/>
</dbReference>
<dbReference type="InterPro" id="IPR039537">
    <property type="entry name" value="Retrotran_Ty1/copia-like"/>
</dbReference>
<dbReference type="AlphaFoldDB" id="A0A6L2P1Y3"/>
<dbReference type="InterPro" id="IPR025724">
    <property type="entry name" value="GAG-pre-integrase_dom"/>
</dbReference>
<dbReference type="PANTHER" id="PTHR42648">
    <property type="entry name" value="TRANSPOSASE, PUTATIVE-RELATED"/>
    <property type="match status" value="1"/>
</dbReference>